<dbReference type="AlphaFoldDB" id="M1K5T2"/>
<reference evidence="1" key="1">
    <citation type="journal article" date="2013" name="Eukaryot. Cell">
        <title>Extremely Reduced Levels of Heterozygosity in the Vertebrate Pathogen Encephalitozoon cuniculi.</title>
        <authorList>
            <person name="Selman M."/>
            <person name="Sak B."/>
            <person name="Kvac M."/>
            <person name="Farinelli L."/>
            <person name="Weiss L.M."/>
            <person name="Corradi N."/>
        </authorList>
    </citation>
    <scope>NUCLEOTIDE SEQUENCE</scope>
</reference>
<dbReference type="VEuPathDB" id="MicrosporidiaDB:ECU07_0430"/>
<dbReference type="VEuPathDB" id="MicrosporidiaDB:AEWQ_070390"/>
<dbReference type="EMBL" id="KC513617">
    <property type="protein sequence ID" value="AGE96368.1"/>
    <property type="molecule type" value="Genomic_DNA"/>
</dbReference>
<dbReference type="VEuPathDB" id="MicrosporidiaDB:AEWD_070390"/>
<sequence>MDGHHADFMERLEGGSARGERPGGNILDTDSSITILDIPCSISNAARLRTSSEEVQQNTFPESIDPAFADYYFVFPQGLESFVSRIKNKRFVYRFSKDKTLEIVRCRDHRSMCTLDVVDFEKDEVEMCENSISLVLNRSRCRSSSKAEEDKEYRRALEEGRKYVRRESRYESRIEKMHLAQITGSRNFIFVDDPQSLPGELKAVVKHLDSKGIHIPKTKTFSPEQKTEHLQHVLQSITGIGKNVARSLSLHFRNISRLHSFLENDSDGLLKEFKIWDSDGKHSRPLGEKQSNRIKSAFGDVGKL</sequence>
<dbReference type="VEuPathDB" id="MicrosporidiaDB:M970_070380"/>
<name>M1K5T2_ENCCN</name>
<proteinExistence type="predicted"/>
<organism evidence="1">
    <name type="scientific">Encephalitozoon cuniculi</name>
    <name type="common">Microsporidian parasite</name>
    <dbReference type="NCBI Taxonomy" id="6035"/>
    <lineage>
        <taxon>Eukaryota</taxon>
        <taxon>Fungi</taxon>
        <taxon>Fungi incertae sedis</taxon>
        <taxon>Microsporidia</taxon>
        <taxon>Unikaryonidae</taxon>
        <taxon>Encephalitozoon</taxon>
    </lineage>
</organism>
<accession>M1K5T2</accession>
<gene>
    <name evidence="1" type="ORF">ECU07_0430</name>
</gene>
<protein>
    <submittedName>
        <fullName evidence="1">Bos1-like vesicular transport protein</fullName>
    </submittedName>
</protein>
<evidence type="ECO:0000313" key="1">
    <source>
        <dbReference type="EMBL" id="AGE96368.1"/>
    </source>
</evidence>
<dbReference type="VEuPathDB" id="MicrosporidiaDB:AEWR_070380"/>